<keyword evidence="5" id="KW-0949">S-adenosyl-L-methionine</keyword>
<accession>A0A0D2NCG7</accession>
<keyword evidence="6" id="KW-0539">Nucleus</keyword>
<gene>
    <name evidence="8" type="ORF">MNEG_4884</name>
</gene>
<reference evidence="8 9" key="1">
    <citation type="journal article" date="2013" name="BMC Genomics">
        <title>Reconstruction of the lipid metabolism for the microalga Monoraphidium neglectum from its genome sequence reveals characteristics suitable for biofuel production.</title>
        <authorList>
            <person name="Bogen C."/>
            <person name="Al-Dilaimi A."/>
            <person name="Albersmeier A."/>
            <person name="Wichmann J."/>
            <person name="Grundmann M."/>
            <person name="Rupp O."/>
            <person name="Lauersen K.J."/>
            <person name="Blifernez-Klassen O."/>
            <person name="Kalinowski J."/>
            <person name="Goesmann A."/>
            <person name="Mussgnug J.H."/>
            <person name="Kruse O."/>
        </authorList>
    </citation>
    <scope>NUCLEOTIDE SEQUENCE [LARGE SCALE GENOMIC DNA]</scope>
    <source>
        <strain evidence="8 9">SAG 48.87</strain>
    </source>
</reference>
<keyword evidence="3 8" id="KW-0489">Methyltransferase</keyword>
<dbReference type="GO" id="GO:0032259">
    <property type="term" value="P:methylation"/>
    <property type="evidence" value="ECO:0007669"/>
    <property type="project" value="UniProtKB-KW"/>
</dbReference>
<dbReference type="Gene3D" id="3.40.50.150">
    <property type="entry name" value="Vaccinia Virus protein VP39"/>
    <property type="match status" value="1"/>
</dbReference>
<comment type="similarity">
    <text evidence="2">Belongs to the eukaryotic/archaeal PrmC-related family.</text>
</comment>
<dbReference type="PANTHER" id="PTHR45875">
    <property type="entry name" value="METHYLTRANSFERASE N6AMT1"/>
    <property type="match status" value="1"/>
</dbReference>
<dbReference type="Pfam" id="PF05175">
    <property type="entry name" value="MTS"/>
    <property type="match status" value="1"/>
</dbReference>
<evidence type="ECO:0000259" key="7">
    <source>
        <dbReference type="Pfam" id="PF05175"/>
    </source>
</evidence>
<dbReference type="GO" id="GO:0008276">
    <property type="term" value="F:protein methyltransferase activity"/>
    <property type="evidence" value="ECO:0007669"/>
    <property type="project" value="TreeGrafter"/>
</dbReference>
<sequence>DSFALVDALLQQLPGIVKAGSPRVVLEVGCGSGYVICSAAIALRQAAAAADRTPGSSFLAVDISAPALAATARTLAAHEVSGVDLVRSDLLGPLSTRLQGCIDLLLFNPPYVPTPDEEVERDGIARAWAGGYRGRRVIDRVLPLLPDLLAPGGHFFMVTVLENEPEGAVVLQRGADEECLKILHLRKDAGAG</sequence>
<feature type="non-terminal residue" evidence="8">
    <location>
        <position position="1"/>
    </location>
</feature>
<dbReference type="PANTHER" id="PTHR45875:SF1">
    <property type="entry name" value="METHYLTRANSFERASE N6AMT1"/>
    <property type="match status" value="1"/>
</dbReference>
<dbReference type="EMBL" id="KK100920">
    <property type="protein sequence ID" value="KIZ03071.1"/>
    <property type="molecule type" value="Genomic_DNA"/>
</dbReference>
<dbReference type="InterPro" id="IPR029063">
    <property type="entry name" value="SAM-dependent_MTases_sf"/>
</dbReference>
<dbReference type="InterPro" id="IPR007848">
    <property type="entry name" value="Small_mtfrase_dom"/>
</dbReference>
<evidence type="ECO:0000256" key="5">
    <source>
        <dbReference type="ARBA" id="ARBA00022691"/>
    </source>
</evidence>
<comment type="subcellular location">
    <subcellularLocation>
        <location evidence="1">Nucleus</location>
    </subcellularLocation>
</comment>
<dbReference type="PROSITE" id="PS00092">
    <property type="entry name" value="N6_MTASE"/>
    <property type="match status" value="1"/>
</dbReference>
<evidence type="ECO:0000256" key="6">
    <source>
        <dbReference type="ARBA" id="ARBA00023242"/>
    </source>
</evidence>
<protein>
    <submittedName>
        <fullName evidence="8">Methyltransferase small</fullName>
    </submittedName>
</protein>
<dbReference type="FunFam" id="3.40.50.150:FF:000077">
    <property type="entry name" value="HemK methyltransferase family member 2"/>
    <property type="match status" value="1"/>
</dbReference>
<dbReference type="OrthoDB" id="406152at2759"/>
<dbReference type="InterPro" id="IPR052190">
    <property type="entry name" value="Euk-Arch_PrmC-MTase"/>
</dbReference>
<dbReference type="GO" id="GO:0005634">
    <property type="term" value="C:nucleus"/>
    <property type="evidence" value="ECO:0007669"/>
    <property type="project" value="UniProtKB-SubCell"/>
</dbReference>
<dbReference type="Proteomes" id="UP000054498">
    <property type="component" value="Unassembled WGS sequence"/>
</dbReference>
<evidence type="ECO:0000256" key="2">
    <source>
        <dbReference type="ARBA" id="ARBA00006149"/>
    </source>
</evidence>
<proteinExistence type="inferred from homology"/>
<evidence type="ECO:0000313" key="8">
    <source>
        <dbReference type="EMBL" id="KIZ03071.1"/>
    </source>
</evidence>
<evidence type="ECO:0000256" key="3">
    <source>
        <dbReference type="ARBA" id="ARBA00022603"/>
    </source>
</evidence>
<feature type="domain" description="Methyltransferase small" evidence="7">
    <location>
        <begin position="9"/>
        <end position="112"/>
    </location>
</feature>
<dbReference type="InterPro" id="IPR002052">
    <property type="entry name" value="DNA_methylase_N6_adenine_CS"/>
</dbReference>
<dbReference type="SUPFAM" id="SSF53335">
    <property type="entry name" value="S-adenosyl-L-methionine-dependent methyltransferases"/>
    <property type="match status" value="1"/>
</dbReference>
<dbReference type="GO" id="GO:0003676">
    <property type="term" value="F:nucleic acid binding"/>
    <property type="evidence" value="ECO:0007669"/>
    <property type="project" value="InterPro"/>
</dbReference>
<organism evidence="8 9">
    <name type="scientific">Monoraphidium neglectum</name>
    <dbReference type="NCBI Taxonomy" id="145388"/>
    <lineage>
        <taxon>Eukaryota</taxon>
        <taxon>Viridiplantae</taxon>
        <taxon>Chlorophyta</taxon>
        <taxon>core chlorophytes</taxon>
        <taxon>Chlorophyceae</taxon>
        <taxon>CS clade</taxon>
        <taxon>Sphaeropleales</taxon>
        <taxon>Selenastraceae</taxon>
        <taxon>Monoraphidium</taxon>
    </lineage>
</organism>
<evidence type="ECO:0000256" key="1">
    <source>
        <dbReference type="ARBA" id="ARBA00004123"/>
    </source>
</evidence>
<dbReference type="AlphaFoldDB" id="A0A0D2NCG7"/>
<evidence type="ECO:0000313" key="9">
    <source>
        <dbReference type="Proteomes" id="UP000054498"/>
    </source>
</evidence>
<evidence type="ECO:0000256" key="4">
    <source>
        <dbReference type="ARBA" id="ARBA00022679"/>
    </source>
</evidence>
<keyword evidence="4 8" id="KW-0808">Transferase</keyword>
<name>A0A0D2NCG7_9CHLO</name>
<dbReference type="RefSeq" id="XP_013902090.1">
    <property type="nucleotide sequence ID" value="XM_014046636.1"/>
</dbReference>
<dbReference type="STRING" id="145388.A0A0D2NCG7"/>
<dbReference type="KEGG" id="mng:MNEG_4884"/>
<dbReference type="GO" id="GO:0008757">
    <property type="term" value="F:S-adenosylmethionine-dependent methyltransferase activity"/>
    <property type="evidence" value="ECO:0007669"/>
    <property type="project" value="TreeGrafter"/>
</dbReference>
<dbReference type="GO" id="GO:0035657">
    <property type="term" value="C:eRF1 methyltransferase complex"/>
    <property type="evidence" value="ECO:0007669"/>
    <property type="project" value="TreeGrafter"/>
</dbReference>
<dbReference type="GeneID" id="25737761"/>
<keyword evidence="9" id="KW-1185">Reference proteome</keyword>